<name>A0ABR3FNP9_9AGAR</name>
<feature type="compositionally biased region" description="Low complexity" evidence="2">
    <location>
        <begin position="692"/>
        <end position="706"/>
    </location>
</feature>
<feature type="coiled-coil region" evidence="1">
    <location>
        <begin position="119"/>
        <end position="146"/>
    </location>
</feature>
<feature type="region of interest" description="Disordered" evidence="2">
    <location>
        <begin position="781"/>
        <end position="820"/>
    </location>
</feature>
<evidence type="ECO:0000256" key="1">
    <source>
        <dbReference type="SAM" id="Coils"/>
    </source>
</evidence>
<feature type="region of interest" description="Disordered" evidence="2">
    <location>
        <begin position="891"/>
        <end position="913"/>
    </location>
</feature>
<dbReference type="Proteomes" id="UP001465976">
    <property type="component" value="Unassembled WGS sequence"/>
</dbReference>
<reference evidence="3 4" key="1">
    <citation type="submission" date="2024-02" db="EMBL/GenBank/DDBJ databases">
        <title>A draft genome for the cacao thread blight pathogen Marasmius crinis-equi.</title>
        <authorList>
            <person name="Cohen S.P."/>
            <person name="Baruah I.K."/>
            <person name="Amoako-Attah I."/>
            <person name="Bukari Y."/>
            <person name="Meinhardt L.W."/>
            <person name="Bailey B.A."/>
        </authorList>
    </citation>
    <scope>NUCLEOTIDE SEQUENCE [LARGE SCALE GENOMIC DNA]</scope>
    <source>
        <strain evidence="3 4">GH-76</strain>
    </source>
</reference>
<keyword evidence="4" id="KW-1185">Reference proteome</keyword>
<feature type="compositionally biased region" description="Low complexity" evidence="2">
    <location>
        <begin position="846"/>
        <end position="865"/>
    </location>
</feature>
<comment type="caution">
    <text evidence="3">The sequence shown here is derived from an EMBL/GenBank/DDBJ whole genome shotgun (WGS) entry which is preliminary data.</text>
</comment>
<feature type="compositionally biased region" description="Polar residues" evidence="2">
    <location>
        <begin position="680"/>
        <end position="691"/>
    </location>
</feature>
<dbReference type="EMBL" id="JBAHYK010000187">
    <property type="protein sequence ID" value="KAL0576958.1"/>
    <property type="molecule type" value="Genomic_DNA"/>
</dbReference>
<evidence type="ECO:0000256" key="2">
    <source>
        <dbReference type="SAM" id="MobiDB-lite"/>
    </source>
</evidence>
<evidence type="ECO:0000313" key="3">
    <source>
        <dbReference type="EMBL" id="KAL0576958.1"/>
    </source>
</evidence>
<feature type="region of interest" description="Disordered" evidence="2">
    <location>
        <begin position="94"/>
        <end position="119"/>
    </location>
</feature>
<sequence length="969" mass="105695">MKGSNSPPDSPLTMTSSLEHATSTIDDLTLALANFSRLPSPDPLESLTCCCKREGCENLQAWHALKSRLESRLTLSAEIGQALLQRSEAFSRRNEVLSSRRSQSDTKDEEDISEDDSDLQDDEFRISQLTKEKTELERRLTQALVNTEVTEVSNKTILQELQEAKLTISRLSSHHARSVGWETRLSVATKERDDMQQERDFESQRARLAESRFVALKDKTCALSADAPVISFLTEATLANLQAEVRRLQDELQEKRAHRLEASESILQDVRSQIQTLHRTLGDAPAADSTELTRIMESLVDDNEALKKDNTELQTLLAQSRDDMYGLQQELEEQRALGVPRSRAATPLSPHSGVTPHMSRHVYSGSMPSSLIREHLTPILSRREPSVERKSQHRSFEPLTPETTTLPLSPADSTFSRQPPSPYVVEDQDEDTQALFPEKPRTHKPLFLLTRSRGVQTEESPTLLAPSPAPTPSPYDLRSESSSYSESVPSTMSTLVDRVTALLQRMSEADALTLTNRLKRQHLRGADVGHLSRSTVSNILNEVTGLRAQFRFLLEDEKLVTTCTRKDMRAIFKLFREIFAEMGQMRVTLNDIILDPSIAPKVSELALDPKKAEASAAAAAAEGNSGTAGWIAPISKLFGSPAARVESGTTTGGAPGLTRAPSSKGNARPPRFVPKIAPATSASATTVNVEFSGSGRATTSTSGVGTPSRGNQDTLKRPAPQPSTTPASSSNVMGIFAGAPRPTTPDRDPWVVLPRQPRRVQSTLHPSDAFTPANTIRANALQSGEEASRNKRLSRNVDAIIDSDRNRPPNLESEEEDEAPDYVAPLLERTLRRRGLSDSSIHSTFMSGQGDTSMSSDTTMSGESSAWPSKGSVLQALSKKVQNFRMGVAATPSSSYKEGSPIGAGRRPEGDVGVRSVPGLSSFITSWAGAGPSVDPTLQRQGSLLIGSPPRDDLLGRAMGSRAGEDAFY</sequence>
<feature type="coiled-coil region" evidence="1">
    <location>
        <begin position="296"/>
        <end position="323"/>
    </location>
</feature>
<organism evidence="3 4">
    <name type="scientific">Marasmius crinis-equi</name>
    <dbReference type="NCBI Taxonomy" id="585013"/>
    <lineage>
        <taxon>Eukaryota</taxon>
        <taxon>Fungi</taxon>
        <taxon>Dikarya</taxon>
        <taxon>Basidiomycota</taxon>
        <taxon>Agaricomycotina</taxon>
        <taxon>Agaricomycetes</taxon>
        <taxon>Agaricomycetidae</taxon>
        <taxon>Agaricales</taxon>
        <taxon>Marasmiineae</taxon>
        <taxon>Marasmiaceae</taxon>
        <taxon>Marasmius</taxon>
    </lineage>
</organism>
<feature type="compositionally biased region" description="Low complexity" evidence="2">
    <location>
        <begin position="397"/>
        <end position="408"/>
    </location>
</feature>
<feature type="compositionally biased region" description="Acidic residues" evidence="2">
    <location>
        <begin position="107"/>
        <end position="119"/>
    </location>
</feature>
<feature type="region of interest" description="Disordered" evidence="2">
    <location>
        <begin position="336"/>
        <end position="360"/>
    </location>
</feature>
<accession>A0ABR3FNP9</accession>
<feature type="coiled-coil region" evidence="1">
    <location>
        <begin position="231"/>
        <end position="265"/>
    </location>
</feature>
<gene>
    <name evidence="3" type="ORF">V5O48_005029</name>
</gene>
<feature type="region of interest" description="Disordered" evidence="2">
    <location>
        <begin position="929"/>
        <end position="969"/>
    </location>
</feature>
<keyword evidence="1" id="KW-0175">Coiled coil</keyword>
<protein>
    <submittedName>
        <fullName evidence="3">Uncharacterized protein</fullName>
    </submittedName>
</protein>
<feature type="region of interest" description="Disordered" evidence="2">
    <location>
        <begin position="643"/>
        <end position="750"/>
    </location>
</feature>
<feature type="region of interest" description="Disordered" evidence="2">
    <location>
        <begin position="382"/>
        <end position="489"/>
    </location>
</feature>
<feature type="region of interest" description="Disordered" evidence="2">
    <location>
        <begin position="840"/>
        <end position="868"/>
    </location>
</feature>
<feature type="compositionally biased region" description="Low complexity" evidence="2">
    <location>
        <begin position="474"/>
        <end position="489"/>
    </location>
</feature>
<proteinExistence type="predicted"/>
<feature type="compositionally biased region" description="Basic and acidic residues" evidence="2">
    <location>
        <begin position="382"/>
        <end position="396"/>
    </location>
</feature>
<evidence type="ECO:0000313" key="4">
    <source>
        <dbReference type="Proteomes" id="UP001465976"/>
    </source>
</evidence>